<accession>A0A101GZ58</accession>
<dbReference type="PANTHER" id="PTHR47089:SF1">
    <property type="entry name" value="GUANOSINE ABC TRANSPORTER PERMEASE PROTEIN NUPP"/>
    <property type="match status" value="1"/>
</dbReference>
<dbReference type="PATRIC" id="fig|1236046.6.peg.929"/>
<evidence type="ECO:0000256" key="5">
    <source>
        <dbReference type="ARBA" id="ARBA00023136"/>
    </source>
</evidence>
<evidence type="ECO:0000256" key="2">
    <source>
        <dbReference type="ARBA" id="ARBA00022475"/>
    </source>
</evidence>
<gene>
    <name evidence="7" type="ORF">XD86_0792</name>
</gene>
<dbReference type="Pfam" id="PF02653">
    <property type="entry name" value="BPD_transp_2"/>
    <property type="match status" value="1"/>
</dbReference>
<feature type="transmembrane region" description="Helical" evidence="6">
    <location>
        <begin position="85"/>
        <end position="103"/>
    </location>
</feature>
<dbReference type="PANTHER" id="PTHR47089">
    <property type="entry name" value="ABC TRANSPORTER, PERMEASE PROTEIN"/>
    <property type="match status" value="1"/>
</dbReference>
<sequence length="344" mass="36847">MIRRSWMDGRSFLVMAFALAAGFVLVLLMSEGPLNATRAFFLSVFSNRFYFGNLLAYSIPLILTGLAASIAFTSSCFNLGMEGQVYLGALTGTATGILLAGRVSGAAGIVLMIIVSFFSGATAAGISALLKTGLGVNELISTLLLSNGLVMVVDYFIEGPLNDRPSGLAATVSLPDEFRFEGLMSPSSLHSGIIFSIAAAVILWFILFRTREGFKMRIAGKNRRFAFYSGVDTKKVIFWSLFLSGGLASTAGIIDVIGVHGRVMRGFSSGYGWNGIAIALIARNHPLMVVPAALFFAYLESGAQIASLEANVTPEVAKIVQAVIFFLVTAEALIPKLFWRKKYA</sequence>
<dbReference type="GO" id="GO:0022857">
    <property type="term" value="F:transmembrane transporter activity"/>
    <property type="evidence" value="ECO:0007669"/>
    <property type="project" value="InterPro"/>
</dbReference>
<feature type="transmembrane region" description="Helical" evidence="6">
    <location>
        <begin position="139"/>
        <end position="157"/>
    </location>
</feature>
<dbReference type="GO" id="GO:0005886">
    <property type="term" value="C:plasma membrane"/>
    <property type="evidence" value="ECO:0007669"/>
    <property type="project" value="UniProtKB-SubCell"/>
</dbReference>
<dbReference type="AlphaFoldDB" id="A0A101GZ58"/>
<evidence type="ECO:0000256" key="4">
    <source>
        <dbReference type="ARBA" id="ARBA00022989"/>
    </source>
</evidence>
<proteinExistence type="predicted"/>
<dbReference type="Proteomes" id="UP000054260">
    <property type="component" value="Unassembled WGS sequence"/>
</dbReference>
<comment type="caution">
    <text evidence="7">The sequence shown here is derived from an EMBL/GenBank/DDBJ whole genome shotgun (WGS) entry which is preliminary data.</text>
</comment>
<feature type="transmembrane region" description="Helical" evidence="6">
    <location>
        <begin position="189"/>
        <end position="208"/>
    </location>
</feature>
<protein>
    <submittedName>
        <fullName evidence="7">ABC-type uncharacterized transport system, permease component</fullName>
    </submittedName>
</protein>
<feature type="transmembrane region" description="Helical" evidence="6">
    <location>
        <begin position="109"/>
        <end position="130"/>
    </location>
</feature>
<feature type="transmembrane region" description="Helical" evidence="6">
    <location>
        <begin position="319"/>
        <end position="339"/>
    </location>
</feature>
<evidence type="ECO:0000256" key="6">
    <source>
        <dbReference type="SAM" id="Phobius"/>
    </source>
</evidence>
<evidence type="ECO:0000313" key="7">
    <source>
        <dbReference type="EMBL" id="KUK67370.1"/>
    </source>
</evidence>
<feature type="transmembrane region" description="Helical" evidence="6">
    <location>
        <begin position="50"/>
        <end position="73"/>
    </location>
</feature>
<feature type="transmembrane region" description="Helical" evidence="6">
    <location>
        <begin position="12"/>
        <end position="30"/>
    </location>
</feature>
<organism evidence="7 8">
    <name type="scientific">Mesotoga infera</name>
    <dbReference type="NCBI Taxonomy" id="1236046"/>
    <lineage>
        <taxon>Bacteria</taxon>
        <taxon>Thermotogati</taxon>
        <taxon>Thermotogota</taxon>
        <taxon>Thermotogae</taxon>
        <taxon>Kosmotogales</taxon>
        <taxon>Kosmotogaceae</taxon>
        <taxon>Mesotoga</taxon>
    </lineage>
</organism>
<keyword evidence="3 6" id="KW-0812">Transmembrane</keyword>
<reference evidence="8" key="1">
    <citation type="journal article" date="2015" name="MBio">
        <title>Genome-Resolved Metagenomic Analysis Reveals Roles for Candidate Phyla and Other Microbial Community Members in Biogeochemical Transformations in Oil Reservoirs.</title>
        <authorList>
            <person name="Hu P."/>
            <person name="Tom L."/>
            <person name="Singh A."/>
            <person name="Thomas B.C."/>
            <person name="Baker B.J."/>
            <person name="Piceno Y.M."/>
            <person name="Andersen G.L."/>
            <person name="Banfield J.F."/>
        </authorList>
    </citation>
    <scope>NUCLEOTIDE SEQUENCE [LARGE SCALE GENOMIC DNA]</scope>
</reference>
<evidence type="ECO:0000256" key="3">
    <source>
        <dbReference type="ARBA" id="ARBA00022692"/>
    </source>
</evidence>
<dbReference type="CDD" id="cd06580">
    <property type="entry name" value="TM_PBP1_transp_TpRbsC_like"/>
    <property type="match status" value="1"/>
</dbReference>
<keyword evidence="4 6" id="KW-1133">Transmembrane helix</keyword>
<keyword evidence="5 6" id="KW-0472">Membrane</keyword>
<dbReference type="InterPro" id="IPR001851">
    <property type="entry name" value="ABC_transp_permease"/>
</dbReference>
<keyword evidence="2" id="KW-1003">Cell membrane</keyword>
<comment type="subcellular location">
    <subcellularLocation>
        <location evidence="1">Cell membrane</location>
        <topology evidence="1">Multi-pass membrane protein</topology>
    </subcellularLocation>
</comment>
<dbReference type="EMBL" id="LGGH01000104">
    <property type="protein sequence ID" value="KUK67370.1"/>
    <property type="molecule type" value="Genomic_DNA"/>
</dbReference>
<name>A0A101GZ58_9BACT</name>
<evidence type="ECO:0000313" key="8">
    <source>
        <dbReference type="Proteomes" id="UP000054260"/>
    </source>
</evidence>
<evidence type="ECO:0000256" key="1">
    <source>
        <dbReference type="ARBA" id="ARBA00004651"/>
    </source>
</evidence>